<accession>A0A2J6RJT2</accession>
<proteinExistence type="predicted"/>
<feature type="compositionally biased region" description="Polar residues" evidence="1">
    <location>
        <begin position="91"/>
        <end position="111"/>
    </location>
</feature>
<feature type="region of interest" description="Disordered" evidence="1">
    <location>
        <begin position="1"/>
        <end position="111"/>
    </location>
</feature>
<evidence type="ECO:0000313" key="2">
    <source>
        <dbReference type="EMBL" id="PMD38759.1"/>
    </source>
</evidence>
<dbReference type="PANTHER" id="PTHR42037:SF1">
    <property type="match status" value="1"/>
</dbReference>
<gene>
    <name evidence="2" type="ORF">L207DRAFT_567126</name>
</gene>
<feature type="compositionally biased region" description="Basic residues" evidence="1">
    <location>
        <begin position="35"/>
        <end position="44"/>
    </location>
</feature>
<dbReference type="AlphaFoldDB" id="A0A2J6RJT2"/>
<keyword evidence="3" id="KW-1185">Reference proteome</keyword>
<dbReference type="Proteomes" id="UP000235786">
    <property type="component" value="Unassembled WGS sequence"/>
</dbReference>
<feature type="compositionally biased region" description="Polar residues" evidence="1">
    <location>
        <begin position="68"/>
        <end position="80"/>
    </location>
</feature>
<dbReference type="InterPro" id="IPR027796">
    <property type="entry name" value="OTT_1508_deam-like"/>
</dbReference>
<name>A0A2J6RJT2_HYAVF</name>
<reference evidence="2 3" key="1">
    <citation type="submission" date="2016-04" db="EMBL/GenBank/DDBJ databases">
        <title>A degradative enzymes factory behind the ericoid mycorrhizal symbiosis.</title>
        <authorList>
            <consortium name="DOE Joint Genome Institute"/>
            <person name="Martino E."/>
            <person name="Morin E."/>
            <person name="Grelet G."/>
            <person name="Kuo A."/>
            <person name="Kohler A."/>
            <person name="Daghino S."/>
            <person name="Barry K."/>
            <person name="Choi C."/>
            <person name="Cichocki N."/>
            <person name="Clum A."/>
            <person name="Copeland A."/>
            <person name="Hainaut M."/>
            <person name="Haridas S."/>
            <person name="Labutti K."/>
            <person name="Lindquist E."/>
            <person name="Lipzen A."/>
            <person name="Khouja H.-R."/>
            <person name="Murat C."/>
            <person name="Ohm R."/>
            <person name="Olson A."/>
            <person name="Spatafora J."/>
            <person name="Veneault-Fourrey C."/>
            <person name="Henrissat B."/>
            <person name="Grigoriev I."/>
            <person name="Martin F."/>
            <person name="Perotto S."/>
        </authorList>
    </citation>
    <scope>NUCLEOTIDE SEQUENCE [LARGE SCALE GENOMIC DNA]</scope>
    <source>
        <strain evidence="2 3">F</strain>
    </source>
</reference>
<dbReference type="STRING" id="1149755.A0A2J6RJT2"/>
<feature type="region of interest" description="Disordered" evidence="1">
    <location>
        <begin position="588"/>
        <end position="645"/>
    </location>
</feature>
<dbReference type="EMBL" id="KZ613947">
    <property type="protein sequence ID" value="PMD38759.1"/>
    <property type="molecule type" value="Genomic_DNA"/>
</dbReference>
<protein>
    <submittedName>
        <fullName evidence="2">Uncharacterized protein</fullName>
    </submittedName>
</protein>
<dbReference type="OrthoDB" id="3251507at2759"/>
<dbReference type="PANTHER" id="PTHR42037">
    <property type="match status" value="1"/>
</dbReference>
<sequence length="658" mass="73672">MAKISLPTPTATPAPPENRPSTSRASQVQSTPSKPKAKKRKKAKKENAKASQDPATSKTSTKTERPQNLEQNTTVTQSSIHKGKGIETPETPKQTNSNSIASTSNDGATAGSSPVVTNLAILPESSISESSSPMLLNRTPKISNMNDEIFRLAAATPVPISPTVERQFHESHLLLYVLEKVRGEHRKRQNYHGELDQGETELRRSFVDKLAYICDFKKGGSTVTALALQKTYQGVTFWIAANETVKLKAIEFLQQILQLLKNVDSSSRDATETQLLALVVPFNKERLEYYWSALKHHLPVCMKRLDDLEGSTDAKPVPKELNALKGLLSRLPSLSKTMVDLVRECFEARKRKFSAFETLAQLTASGNTNSKFFDDIRHLLGRLGEHLKATKTIVSAALRFPEILDQFEIQARVSPPARCFYQSPDSITLDGMAGRIFTKDDDITHYQEALETLDRTSNGALLNCLQRECLFKTRVHAELLLVDFFYWHQFDFIGDDPYIGCSKPACFNCFQYILVHPGNFIPPACHYKLYLSWRAPDVVEDKVPVEVASRIREAITNKMNSNTRAELRRQIDGRYAKRAAQYDSVTGTNSSIHVDDISQPPASISEDEEESTYASAEEYLPSREDSPSGYISIGNSKTDDSDDDLSWYQSRVENIRLL</sequence>
<organism evidence="2 3">
    <name type="scientific">Hyaloscypha variabilis (strain UAMH 11265 / GT02V1 / F)</name>
    <name type="common">Meliniomyces variabilis</name>
    <dbReference type="NCBI Taxonomy" id="1149755"/>
    <lineage>
        <taxon>Eukaryota</taxon>
        <taxon>Fungi</taxon>
        <taxon>Dikarya</taxon>
        <taxon>Ascomycota</taxon>
        <taxon>Pezizomycotina</taxon>
        <taxon>Leotiomycetes</taxon>
        <taxon>Helotiales</taxon>
        <taxon>Hyaloscyphaceae</taxon>
        <taxon>Hyaloscypha</taxon>
        <taxon>Hyaloscypha variabilis</taxon>
    </lineage>
</organism>
<dbReference type="Pfam" id="PF14441">
    <property type="entry name" value="OTT_1508_deam"/>
    <property type="match status" value="1"/>
</dbReference>
<feature type="compositionally biased region" description="Polar residues" evidence="1">
    <location>
        <begin position="19"/>
        <end position="33"/>
    </location>
</feature>
<evidence type="ECO:0000313" key="3">
    <source>
        <dbReference type="Proteomes" id="UP000235786"/>
    </source>
</evidence>
<evidence type="ECO:0000256" key="1">
    <source>
        <dbReference type="SAM" id="MobiDB-lite"/>
    </source>
</evidence>